<dbReference type="Pfam" id="PF00400">
    <property type="entry name" value="WD40"/>
    <property type="match status" value="1"/>
</dbReference>
<dbReference type="SMART" id="SM00320">
    <property type="entry name" value="WD40"/>
    <property type="match status" value="4"/>
</dbReference>
<keyword evidence="8" id="KW-0505">Motor protein</keyword>
<keyword evidence="12" id="KW-0175">Coiled coil</keyword>
<keyword evidence="15" id="KW-1185">Reference proteome</keyword>
<dbReference type="SUPFAM" id="SSF50978">
    <property type="entry name" value="WD40 repeat-like"/>
    <property type="match status" value="1"/>
</dbReference>
<protein>
    <submittedName>
        <fullName evidence="14">Six-bladed beta-propeller, TolB-like,WD40-repeat-containing domain,WD40 repeat</fullName>
    </submittedName>
</protein>
<evidence type="ECO:0000256" key="13">
    <source>
        <dbReference type="SAM" id="MobiDB-lite"/>
    </source>
</evidence>
<keyword evidence="9" id="KW-0206">Cytoskeleton</keyword>
<dbReference type="PANTHER" id="PTHR12442:SF11">
    <property type="entry name" value="DYNEIN AXONEMAL INTERMEDIATE CHAIN 1"/>
    <property type="match status" value="1"/>
</dbReference>
<dbReference type="PROSITE" id="PS50082">
    <property type="entry name" value="WD_REPEATS_2"/>
    <property type="match status" value="1"/>
</dbReference>
<feature type="repeat" description="WD" evidence="11">
    <location>
        <begin position="555"/>
        <end position="597"/>
    </location>
</feature>
<keyword evidence="7" id="KW-0243">Dynein</keyword>
<evidence type="ECO:0000256" key="11">
    <source>
        <dbReference type="PROSITE-ProRule" id="PRU00221"/>
    </source>
</evidence>
<dbReference type="PANTHER" id="PTHR12442">
    <property type="entry name" value="DYNEIN INTERMEDIATE CHAIN"/>
    <property type="match status" value="1"/>
</dbReference>
<keyword evidence="6" id="KW-0677">Repeat</keyword>
<dbReference type="InterPro" id="IPR050687">
    <property type="entry name" value="Dynein_IC"/>
</dbReference>
<evidence type="ECO:0000313" key="14">
    <source>
        <dbReference type="EMBL" id="VVC43937.1"/>
    </source>
</evidence>
<keyword evidence="3" id="KW-0963">Cytoplasm</keyword>
<evidence type="ECO:0000256" key="3">
    <source>
        <dbReference type="ARBA" id="ARBA00022490"/>
    </source>
</evidence>
<evidence type="ECO:0000256" key="10">
    <source>
        <dbReference type="ARBA" id="ARBA00023273"/>
    </source>
</evidence>
<evidence type="ECO:0000256" key="12">
    <source>
        <dbReference type="SAM" id="Coils"/>
    </source>
</evidence>
<comment type="subcellular location">
    <subcellularLocation>
        <location evidence="1">Cytoplasm</location>
        <location evidence="1">Cytoskeleton</location>
        <location evidence="1">Cilium axoneme</location>
    </subcellularLocation>
</comment>
<dbReference type="InterPro" id="IPR015943">
    <property type="entry name" value="WD40/YVTN_repeat-like_dom_sf"/>
</dbReference>
<proteinExistence type="inferred from homology"/>
<dbReference type="GO" id="GO:0045503">
    <property type="term" value="F:dynein light chain binding"/>
    <property type="evidence" value="ECO:0007669"/>
    <property type="project" value="TreeGrafter"/>
</dbReference>
<keyword evidence="4 11" id="KW-0853">WD repeat</keyword>
<feature type="region of interest" description="Disordered" evidence="13">
    <location>
        <begin position="260"/>
        <end position="281"/>
    </location>
</feature>
<dbReference type="EMBL" id="CABPRJ010002374">
    <property type="protein sequence ID" value="VVC43937.1"/>
    <property type="molecule type" value="Genomic_DNA"/>
</dbReference>
<evidence type="ECO:0000256" key="2">
    <source>
        <dbReference type="ARBA" id="ARBA00011059"/>
    </source>
</evidence>
<dbReference type="AlphaFoldDB" id="A0A5E4NJM2"/>
<evidence type="ECO:0000313" key="15">
    <source>
        <dbReference type="Proteomes" id="UP000325440"/>
    </source>
</evidence>
<evidence type="ECO:0000256" key="7">
    <source>
        <dbReference type="ARBA" id="ARBA00023017"/>
    </source>
</evidence>
<keyword evidence="5" id="KW-0493">Microtubule</keyword>
<dbReference type="Proteomes" id="UP000325440">
    <property type="component" value="Unassembled WGS sequence"/>
</dbReference>
<evidence type="ECO:0000256" key="5">
    <source>
        <dbReference type="ARBA" id="ARBA00022701"/>
    </source>
</evidence>
<dbReference type="InterPro" id="IPR001680">
    <property type="entry name" value="WD40_rpt"/>
</dbReference>
<dbReference type="InterPro" id="IPR036322">
    <property type="entry name" value="WD40_repeat_dom_sf"/>
</dbReference>
<sequence>MKSQKKEKLTKVVERRNDDPIKPDDQLHLTAEELDEFYGNIFYVKEPIKLASRVIYDNKSRSFVTQTDKNIYVTANVKSTLLFHGSTEAETQLENDLCKKYESPDVDDDKSIVEIEEEQKQEEEEEGIYKNEDDNIEENAAEEMGEEFENGEEENNDEMNEMEEQIIIPEVQLPQLPKKSFTITKKKSGSSLYSLPIQKRCVFVKLANKFNFTNRYSQNKKCILRDIATNTQVTKMVGFNEDISPAKIYDSYIEDYARQQEEKEREKREKMTSLVTKKTKSTKHHEVQSRDQILLNVMIMFDKILSLNETDAIAQDFRYYDDPSDQYRSKGEGTVMLMWTMVYDKAKDLFVTDISWNPYYFDLFAVTLGIPQGHRPFIETPDLGYVCLWSLKNTSFPEYVTQTHSAAICVSFHIEHTNILAVGLRDGSVAVYNVKLQTTEPQYKSTSDETKHMACVRQVIWCADLVSGEMNFYSVSEDGTVCQWVLLQNEMVKIVKMALLLDSPKIELCGIKQPYYAKGTTLTFNPQDSEIYFVGTMEGYVFKCNVEWNSYMQRFKAHLMPVIRINFNKYNSNIFLTCSEDNLVKLWEDKNEDPLFTFDLKTALSDVCWSPFSSTSFTVTTTTNCRIVIYDLDVSAYEAVCDQLVHPADEYRLTRVAFDKRVPLVVIGSSKSMIVTFKLSPNLRTTLKSPKKGEQIPSEILEQNKLDEVLNQVRK</sequence>
<dbReference type="OrthoDB" id="10261376at2759"/>
<dbReference type="GO" id="GO:0005874">
    <property type="term" value="C:microtubule"/>
    <property type="evidence" value="ECO:0007669"/>
    <property type="project" value="UniProtKB-KW"/>
</dbReference>
<dbReference type="GO" id="GO:0003341">
    <property type="term" value="P:cilium movement"/>
    <property type="evidence" value="ECO:0007669"/>
    <property type="project" value="TreeGrafter"/>
</dbReference>
<reference evidence="14 15" key="1">
    <citation type="submission" date="2019-08" db="EMBL/GenBank/DDBJ databases">
        <authorList>
            <person name="Alioto T."/>
            <person name="Alioto T."/>
            <person name="Gomez Garrido J."/>
        </authorList>
    </citation>
    <scope>NUCLEOTIDE SEQUENCE [LARGE SCALE GENOMIC DNA]</scope>
</reference>
<feature type="coiled-coil region" evidence="12">
    <location>
        <begin position="106"/>
        <end position="161"/>
    </location>
</feature>
<evidence type="ECO:0000256" key="1">
    <source>
        <dbReference type="ARBA" id="ARBA00004430"/>
    </source>
</evidence>
<evidence type="ECO:0000256" key="8">
    <source>
        <dbReference type="ARBA" id="ARBA00023175"/>
    </source>
</evidence>
<organism evidence="14 15">
    <name type="scientific">Cinara cedri</name>
    <dbReference type="NCBI Taxonomy" id="506608"/>
    <lineage>
        <taxon>Eukaryota</taxon>
        <taxon>Metazoa</taxon>
        <taxon>Ecdysozoa</taxon>
        <taxon>Arthropoda</taxon>
        <taxon>Hexapoda</taxon>
        <taxon>Insecta</taxon>
        <taxon>Pterygota</taxon>
        <taxon>Neoptera</taxon>
        <taxon>Paraneoptera</taxon>
        <taxon>Hemiptera</taxon>
        <taxon>Sternorrhyncha</taxon>
        <taxon>Aphidomorpha</taxon>
        <taxon>Aphidoidea</taxon>
        <taxon>Aphididae</taxon>
        <taxon>Lachninae</taxon>
        <taxon>Cinara</taxon>
    </lineage>
</organism>
<dbReference type="GO" id="GO:0036157">
    <property type="term" value="C:outer dynein arm"/>
    <property type="evidence" value="ECO:0007669"/>
    <property type="project" value="TreeGrafter"/>
</dbReference>
<dbReference type="GO" id="GO:0036158">
    <property type="term" value="P:outer dynein arm assembly"/>
    <property type="evidence" value="ECO:0007669"/>
    <property type="project" value="TreeGrafter"/>
</dbReference>
<keyword evidence="10" id="KW-0966">Cell projection</keyword>
<comment type="similarity">
    <text evidence="2">Belongs to the dynein intermediate chain family.</text>
</comment>
<name>A0A5E4NJM2_9HEMI</name>
<feature type="compositionally biased region" description="Basic and acidic residues" evidence="13">
    <location>
        <begin position="260"/>
        <end position="271"/>
    </location>
</feature>
<feature type="region of interest" description="Disordered" evidence="13">
    <location>
        <begin position="1"/>
        <end position="20"/>
    </location>
</feature>
<evidence type="ECO:0000256" key="9">
    <source>
        <dbReference type="ARBA" id="ARBA00023212"/>
    </source>
</evidence>
<dbReference type="GO" id="GO:0045504">
    <property type="term" value="F:dynein heavy chain binding"/>
    <property type="evidence" value="ECO:0007669"/>
    <property type="project" value="TreeGrafter"/>
</dbReference>
<gene>
    <name evidence="14" type="ORF">CINCED_3A007292</name>
</gene>
<accession>A0A5E4NJM2</accession>
<dbReference type="Gene3D" id="2.130.10.10">
    <property type="entry name" value="YVTN repeat-like/Quinoprotein amine dehydrogenase"/>
    <property type="match status" value="2"/>
</dbReference>
<evidence type="ECO:0000256" key="4">
    <source>
        <dbReference type="ARBA" id="ARBA00022574"/>
    </source>
</evidence>
<evidence type="ECO:0000256" key="6">
    <source>
        <dbReference type="ARBA" id="ARBA00022737"/>
    </source>
</evidence>